<comment type="caution">
    <text evidence="2">The sequence shown here is derived from an EMBL/GenBank/DDBJ whole genome shotgun (WGS) entry which is preliminary data.</text>
</comment>
<feature type="signal peptide" evidence="1">
    <location>
        <begin position="1"/>
        <end position="22"/>
    </location>
</feature>
<organism evidence="2 3">
    <name type="scientific">Chitinophaga rhizophila</name>
    <dbReference type="NCBI Taxonomy" id="2866212"/>
    <lineage>
        <taxon>Bacteria</taxon>
        <taxon>Pseudomonadati</taxon>
        <taxon>Bacteroidota</taxon>
        <taxon>Chitinophagia</taxon>
        <taxon>Chitinophagales</taxon>
        <taxon>Chitinophagaceae</taxon>
        <taxon>Chitinophaga</taxon>
    </lineage>
</organism>
<dbReference type="SUPFAM" id="SSF50969">
    <property type="entry name" value="YVTN repeat-like/Quinoprotein amine dehydrogenase"/>
    <property type="match status" value="1"/>
</dbReference>
<dbReference type="InterPro" id="IPR011044">
    <property type="entry name" value="Quino_amine_DH_bsu"/>
</dbReference>
<proteinExistence type="predicted"/>
<dbReference type="Proteomes" id="UP000812961">
    <property type="component" value="Unassembled WGS sequence"/>
</dbReference>
<evidence type="ECO:0000256" key="1">
    <source>
        <dbReference type="SAM" id="SignalP"/>
    </source>
</evidence>
<reference evidence="2 3" key="1">
    <citation type="submission" date="2021-08" db="EMBL/GenBank/DDBJ databases">
        <title>The genome sequence of Chitinophaga sp. B61.</title>
        <authorList>
            <person name="Zhang X."/>
        </authorList>
    </citation>
    <scope>NUCLEOTIDE SEQUENCE [LARGE SCALE GENOMIC DNA]</scope>
    <source>
        <strain evidence="2 3">B61</strain>
    </source>
</reference>
<dbReference type="InterPro" id="IPR011045">
    <property type="entry name" value="N2O_reductase_N"/>
</dbReference>
<dbReference type="PROSITE" id="PS51257">
    <property type="entry name" value="PROKAR_LIPOPROTEIN"/>
    <property type="match status" value="1"/>
</dbReference>
<keyword evidence="3" id="KW-1185">Reference proteome</keyword>
<dbReference type="PANTHER" id="PTHR47197:SF3">
    <property type="entry name" value="DIHYDRO-HEME D1 DEHYDROGENASE"/>
    <property type="match status" value="1"/>
</dbReference>
<dbReference type="SUPFAM" id="SSF50974">
    <property type="entry name" value="Nitrous oxide reductase, N-terminal domain"/>
    <property type="match status" value="1"/>
</dbReference>
<evidence type="ECO:0000313" key="2">
    <source>
        <dbReference type="EMBL" id="MBW8686826.1"/>
    </source>
</evidence>
<dbReference type="Gene3D" id="2.130.10.10">
    <property type="entry name" value="YVTN repeat-like/Quinoprotein amine dehydrogenase"/>
    <property type="match status" value="1"/>
</dbReference>
<name>A0ABS7GHC5_9BACT</name>
<feature type="chain" id="PRO_5045444519" evidence="1">
    <location>
        <begin position="23"/>
        <end position="383"/>
    </location>
</feature>
<dbReference type="InterPro" id="IPR051200">
    <property type="entry name" value="Host-pathogen_enzymatic-act"/>
</dbReference>
<protein>
    <submittedName>
        <fullName evidence="2">YncE family protein</fullName>
    </submittedName>
</protein>
<keyword evidence="1" id="KW-0732">Signal</keyword>
<dbReference type="RefSeq" id="WP_220252158.1">
    <property type="nucleotide sequence ID" value="NZ_JAICCF010000004.1"/>
</dbReference>
<sequence length="383" mass="42554">MQIFVKLISTRSLMLIALSAMMAVSACRKGKEVIPGEETPVGQPDTLRNGFYLLNEGNMGMNLATLDYYDRSTGVYKRNIYSEINPGATKEMGDVGNDIRIYGSKLYVVINMSDKVEVLDVHSARRIGQISVRNCRYITFYNGKAYVSSYSAALGDANAGAGFVAEIDTATLQVTRTVTVGRQPEEMAIVGDKMYVANSGGYSPPRYERTVSVVDMKTFTEIKKIDVAINLHRVKADQYGDVYVTSRGDYYNIRSKLYVIDSKQDMVKDSFALSASNLAISGDSAYVYSVEWSYVNNRNTVSYAIINVKDERKMTDNFITDGTDKQIRTPYGMAIDPENGDIYVSDAKDYLLPGTLYCFSKGGKKKWSVTTGNIPAHFAFVPR</sequence>
<accession>A0ABS7GHC5</accession>
<gene>
    <name evidence="2" type="ORF">K1Y79_21000</name>
</gene>
<dbReference type="InterPro" id="IPR015943">
    <property type="entry name" value="WD40/YVTN_repeat-like_dom_sf"/>
</dbReference>
<dbReference type="EMBL" id="JAICCF010000004">
    <property type="protein sequence ID" value="MBW8686826.1"/>
    <property type="molecule type" value="Genomic_DNA"/>
</dbReference>
<evidence type="ECO:0000313" key="3">
    <source>
        <dbReference type="Proteomes" id="UP000812961"/>
    </source>
</evidence>
<dbReference type="PANTHER" id="PTHR47197">
    <property type="entry name" value="PROTEIN NIRF"/>
    <property type="match status" value="1"/>
</dbReference>